<evidence type="ECO:0000256" key="2">
    <source>
        <dbReference type="SAM" id="Phobius"/>
    </source>
</evidence>
<protein>
    <submittedName>
        <fullName evidence="3">Uncharacterized protein</fullName>
    </submittedName>
</protein>
<evidence type="ECO:0000313" key="4">
    <source>
        <dbReference type="Proteomes" id="UP001221898"/>
    </source>
</evidence>
<evidence type="ECO:0000256" key="1">
    <source>
        <dbReference type="SAM" id="MobiDB-lite"/>
    </source>
</evidence>
<feature type="transmembrane region" description="Helical" evidence="2">
    <location>
        <begin position="12"/>
        <end position="38"/>
    </location>
</feature>
<dbReference type="AlphaFoldDB" id="A0AAD7W804"/>
<keyword evidence="2" id="KW-0812">Transmembrane</keyword>
<dbReference type="EMBL" id="JAINUG010000223">
    <property type="protein sequence ID" value="KAJ8386760.1"/>
    <property type="molecule type" value="Genomic_DNA"/>
</dbReference>
<feature type="region of interest" description="Disordered" evidence="1">
    <location>
        <begin position="56"/>
        <end position="75"/>
    </location>
</feature>
<name>A0AAD7W804_9TELE</name>
<keyword evidence="2" id="KW-1133">Transmembrane helix</keyword>
<gene>
    <name evidence="3" type="ORF">AAFF_G00167090</name>
</gene>
<dbReference type="Proteomes" id="UP001221898">
    <property type="component" value="Unassembled WGS sequence"/>
</dbReference>
<keyword evidence="4" id="KW-1185">Reference proteome</keyword>
<comment type="caution">
    <text evidence="3">The sequence shown here is derived from an EMBL/GenBank/DDBJ whole genome shotgun (WGS) entry which is preliminary data.</text>
</comment>
<sequence>MLSEALQAERSAWFGAAVAIAAALAPALLNQALGLLLASPRLPGFTFAARIELSVSTPPAPRPVPPRRTRPECGERLPCPTPPTQESHVSFRERPKTSAQTAALSRRAISIAADSVEGSLVLPATIRRSTTVLRSIKRTPEAVYADAIAVKRRRASGFVLLHIEESPFPESGGLPCEPLPPQQGVRPSAGKVKRAQRQRMGGLLTPVRNVRLWAGRTVCAPALTCEQVADVRVPVIEL</sequence>
<organism evidence="3 4">
    <name type="scientific">Aldrovandia affinis</name>
    <dbReference type="NCBI Taxonomy" id="143900"/>
    <lineage>
        <taxon>Eukaryota</taxon>
        <taxon>Metazoa</taxon>
        <taxon>Chordata</taxon>
        <taxon>Craniata</taxon>
        <taxon>Vertebrata</taxon>
        <taxon>Euteleostomi</taxon>
        <taxon>Actinopterygii</taxon>
        <taxon>Neopterygii</taxon>
        <taxon>Teleostei</taxon>
        <taxon>Notacanthiformes</taxon>
        <taxon>Halosauridae</taxon>
        <taxon>Aldrovandia</taxon>
    </lineage>
</organism>
<reference evidence="3" key="1">
    <citation type="journal article" date="2023" name="Science">
        <title>Genome structures resolve the early diversification of teleost fishes.</title>
        <authorList>
            <person name="Parey E."/>
            <person name="Louis A."/>
            <person name="Montfort J."/>
            <person name="Bouchez O."/>
            <person name="Roques C."/>
            <person name="Iampietro C."/>
            <person name="Lluch J."/>
            <person name="Castinel A."/>
            <person name="Donnadieu C."/>
            <person name="Desvignes T."/>
            <person name="Floi Bucao C."/>
            <person name="Jouanno E."/>
            <person name="Wen M."/>
            <person name="Mejri S."/>
            <person name="Dirks R."/>
            <person name="Jansen H."/>
            <person name="Henkel C."/>
            <person name="Chen W.J."/>
            <person name="Zahm M."/>
            <person name="Cabau C."/>
            <person name="Klopp C."/>
            <person name="Thompson A.W."/>
            <person name="Robinson-Rechavi M."/>
            <person name="Braasch I."/>
            <person name="Lecointre G."/>
            <person name="Bobe J."/>
            <person name="Postlethwait J.H."/>
            <person name="Berthelot C."/>
            <person name="Roest Crollius H."/>
            <person name="Guiguen Y."/>
        </authorList>
    </citation>
    <scope>NUCLEOTIDE SEQUENCE</scope>
    <source>
        <strain evidence="3">NC1722</strain>
    </source>
</reference>
<keyword evidence="2" id="KW-0472">Membrane</keyword>
<evidence type="ECO:0000313" key="3">
    <source>
        <dbReference type="EMBL" id="KAJ8386760.1"/>
    </source>
</evidence>
<proteinExistence type="predicted"/>
<accession>A0AAD7W804</accession>